<dbReference type="AlphaFoldDB" id="A0A7C2P9T0"/>
<reference evidence="1" key="1">
    <citation type="journal article" date="2020" name="mSystems">
        <title>Genome- and Community-Level Interaction Insights into Carbon Utilization and Element Cycling Functions of Hydrothermarchaeota in Hydrothermal Sediment.</title>
        <authorList>
            <person name="Zhou Z."/>
            <person name="Liu Y."/>
            <person name="Xu W."/>
            <person name="Pan J."/>
            <person name="Luo Z.H."/>
            <person name="Li M."/>
        </authorList>
    </citation>
    <scope>NUCLEOTIDE SEQUENCE [LARGE SCALE GENOMIC DNA]</scope>
    <source>
        <strain evidence="1">SpSt-339</strain>
    </source>
</reference>
<comment type="caution">
    <text evidence="1">The sequence shown here is derived from an EMBL/GenBank/DDBJ whole genome shotgun (WGS) entry which is preliminary data.</text>
</comment>
<proteinExistence type="predicted"/>
<dbReference type="EMBL" id="DSOK01000170">
    <property type="protein sequence ID" value="HEN14956.1"/>
    <property type="molecule type" value="Genomic_DNA"/>
</dbReference>
<name>A0A7C2P9T0_9PLAN</name>
<sequence>MAKCLEKKRQVKLALCAKYERLAQVAGSEPKRNTFLFHARRFRNQAAAMAQKLAFQAGAK</sequence>
<organism evidence="1">
    <name type="scientific">Schlesneria paludicola</name>
    <dbReference type="NCBI Taxonomy" id="360056"/>
    <lineage>
        <taxon>Bacteria</taxon>
        <taxon>Pseudomonadati</taxon>
        <taxon>Planctomycetota</taxon>
        <taxon>Planctomycetia</taxon>
        <taxon>Planctomycetales</taxon>
        <taxon>Planctomycetaceae</taxon>
        <taxon>Schlesneria</taxon>
    </lineage>
</organism>
<protein>
    <submittedName>
        <fullName evidence="1">Uncharacterized protein</fullName>
    </submittedName>
</protein>
<gene>
    <name evidence="1" type="ORF">ENQ76_05735</name>
</gene>
<evidence type="ECO:0000313" key="1">
    <source>
        <dbReference type="EMBL" id="HEN14956.1"/>
    </source>
</evidence>
<accession>A0A7C2P9T0</accession>